<evidence type="ECO:0000256" key="7">
    <source>
        <dbReference type="ARBA" id="ARBA00022771"/>
    </source>
</evidence>
<evidence type="ECO:0000256" key="10">
    <source>
        <dbReference type="ARBA" id="ARBA00023065"/>
    </source>
</evidence>
<keyword evidence="9 17" id="KW-1133">Transmembrane helix</keyword>
<dbReference type="PROSITE" id="PS50157">
    <property type="entry name" value="ZINC_FINGER_C2H2_2"/>
    <property type="match status" value="7"/>
</dbReference>
<dbReference type="EMBL" id="JAANIB010010039">
    <property type="protein sequence ID" value="KAG5320576.1"/>
    <property type="molecule type" value="Genomic_DNA"/>
</dbReference>
<feature type="compositionally biased region" description="Basic and acidic residues" evidence="16">
    <location>
        <begin position="1524"/>
        <end position="1543"/>
    </location>
</feature>
<keyword evidence="11 17" id="KW-0472">Membrane</keyword>
<dbReference type="FunFam" id="3.30.160.60:FF:000072">
    <property type="entry name" value="zinc finger protein 143 isoform X1"/>
    <property type="match status" value="2"/>
</dbReference>
<dbReference type="SMART" id="SM00355">
    <property type="entry name" value="ZnF_C2H2"/>
    <property type="match status" value="7"/>
</dbReference>
<evidence type="ECO:0000313" key="19">
    <source>
        <dbReference type="EMBL" id="KAG5320576.1"/>
    </source>
</evidence>
<keyword evidence="7 14" id="KW-0863">Zinc-finger</keyword>
<dbReference type="OrthoDB" id="297496at2759"/>
<dbReference type="PANTHER" id="PTHR23235">
    <property type="entry name" value="KRUEPPEL-LIKE TRANSCRIPTION FACTOR"/>
    <property type="match status" value="1"/>
</dbReference>
<dbReference type="PROSITE" id="PS00028">
    <property type="entry name" value="ZINC_FINGER_C2H2_1"/>
    <property type="match status" value="7"/>
</dbReference>
<reference evidence="19 20" key="1">
    <citation type="submission" date="2020-02" db="EMBL/GenBank/DDBJ databases">
        <title>Relaxed selection underlies rapid genomic changes in the transitions from sociality to social parasitism in ants.</title>
        <authorList>
            <person name="Bi X."/>
        </authorList>
    </citation>
    <scope>NUCLEOTIDE SEQUENCE [LARGE SCALE GENOMIC DNA]</scope>
    <source>
        <strain evidence="19">BGI-DK2014b</strain>
        <tissue evidence="19">Whole body</tissue>
    </source>
</reference>
<keyword evidence="5" id="KW-0479">Metal-binding</keyword>
<evidence type="ECO:0000259" key="18">
    <source>
        <dbReference type="PROSITE" id="PS50157"/>
    </source>
</evidence>
<evidence type="ECO:0000256" key="9">
    <source>
        <dbReference type="ARBA" id="ARBA00022989"/>
    </source>
</evidence>
<dbReference type="GO" id="GO:0005267">
    <property type="term" value="F:potassium channel activity"/>
    <property type="evidence" value="ECO:0007669"/>
    <property type="project" value="InterPro"/>
</dbReference>
<keyword evidence="20" id="KW-1185">Reference proteome</keyword>
<feature type="region of interest" description="Disordered" evidence="16">
    <location>
        <begin position="920"/>
        <end position="944"/>
    </location>
</feature>
<feature type="non-terminal residue" evidence="19">
    <location>
        <position position="1"/>
    </location>
</feature>
<proteinExistence type="inferred from homology"/>
<sequence length="1543" mass="174344">MSEQSADSPNCTANQEEEEEEEMILQESEANPVDILECLSVMINDSTGKDTSQVQELILDDQLLGTMVTTITLPDGTQAFVTNNLGDIDSDFKTQTLQTLENGDTILLRDLSEFGDGKALQLELDPATFVHAEDTATENVENTYSQVEFITGTAYMVAGHVDVDENLWEIEDGKLKKKDPKILINKISDVKVRYPCPREGCSKVYSTPHHLKVHERSHTGQRPYRCTHPKCKKSFSTGYSLKAHLRTHTGEKPYKCTNGTCNKSFKTSGDLLKHVRTHTGERPFVCPFNGCGRSFTTSNIRKVHVRTHTGERPYKCTQPTCGKAFASATNYKNHIRIHSGEKPYVCSIENCGRRFTEYSSLYKHHLVHTPQRPFECTLCSRKYRQSSTLVMHKRTVHALVDSDDGADTFLQDSLESSSQNKKKNKTVKENHKLLAKDKQIQISKMIDDTNEKEPQILLVGDPSQIAALQILLSSWYFLSLDTQRNTVAFRCNYMRGRSRSRPSLLAQTGNIRRQILADKIVRIAQLSQNSLFGKDGERKGLSDLLQKHYVPADGHNETEILQKLTDYCGKSVYNYSEDEVTIRRWDYYNSFYFAYTVVSTIGYGNLAPTNTLSRILMIFYALIGIPMNGILLTQLGEFFSRVFIRAYQKYKSYKQRQSSTDHPCKKSISPETRKIMGLAAQIFLYLTPGFIVFIFFPAILFSFYERWTYDESVYYAFVTLTTIGFGDLVAGQDNTKGSGPLFMLYKIFLICWISFGLGYIVMIMTFIARGMRSKKITRLEHKLAMNLKLTQSKIWNEFNKEINYLRRVFNELQLSKVKRVYVDEYESEEPPAKFPRSNSFPNLRDLTIGGYVDIPHPRRRANSEVVPMDELTRVVSETDLQRIDKNATFAAHAIVQPAELLARLVNILGYIPPRDDFECDQTEEQADAQNETQHSKSIDQGPANNVSHWTIGGEKFPFSKPRSRAASEIRLRTTKDDSVQGNTEWTWSGVASTKLQEMMKNNDTTISSKDNPNKPYKKFASLALPLTASKNLFPKWRKQFANKRSSDVGFNTEKAVEITDENEKSNQQNNSIGPLPSYLDERHDSISSRPHYYTHTGGNLPNYLENNNILEETSLAEFLRALTALHARVGTVPDDYVTKPKRKLGTACLSPPKLPSLFTLFSNAPGSVSANQSNQNTVTGAQSNRRMSLKLSTDNYSGSNTPTSYVRKGSVPVKPRRFSLRPVATPVSPPTPPDLGSPRVSLRLSQRMDGRHLQEPVSLEPFISASSKESLVNMEGPPGISLPIQQPSNNQRFSIRPAQLSTQPNPTSTMSIPSPKPLPKWKAGMLQRQITQMNLRRRARAFSLSDVHSDKREKITPPLSPLAIDNIKTVDVSKPSNPKTVTIMSPAEEMNMTSKNELQDSMVVPSIVCESIYKPLSSSTFEQKLIKLNDELDTHLKYPLQRGMQETNVDAKKVSLKMEQKQNDTHIIDVTDNLNASTSSGKSPESRKGKLSVSIDSYKPSLQMTIEKPTINPFEQYRAMTRASQKEEDTDLKEVKIEKPGEK</sequence>
<feature type="compositionally biased region" description="Polar residues" evidence="16">
    <location>
        <begin position="1"/>
        <end position="14"/>
    </location>
</feature>
<evidence type="ECO:0000256" key="11">
    <source>
        <dbReference type="ARBA" id="ARBA00023136"/>
    </source>
</evidence>
<organism evidence="19 20">
    <name type="scientific">Acromyrmex heyeri</name>
    <dbReference type="NCBI Taxonomy" id="230685"/>
    <lineage>
        <taxon>Eukaryota</taxon>
        <taxon>Metazoa</taxon>
        <taxon>Ecdysozoa</taxon>
        <taxon>Arthropoda</taxon>
        <taxon>Hexapoda</taxon>
        <taxon>Insecta</taxon>
        <taxon>Pterygota</taxon>
        <taxon>Neoptera</taxon>
        <taxon>Endopterygota</taxon>
        <taxon>Hymenoptera</taxon>
        <taxon>Apocrita</taxon>
        <taxon>Aculeata</taxon>
        <taxon>Formicoidea</taxon>
        <taxon>Formicidae</taxon>
        <taxon>Myrmicinae</taxon>
        <taxon>Acromyrmex</taxon>
    </lineage>
</organism>
<dbReference type="SUPFAM" id="SSF81324">
    <property type="entry name" value="Voltage-gated potassium channels"/>
    <property type="match status" value="2"/>
</dbReference>
<evidence type="ECO:0000256" key="2">
    <source>
        <dbReference type="ARBA" id="ARBA00004141"/>
    </source>
</evidence>
<feature type="transmembrane region" description="Helical" evidence="17">
    <location>
        <begin position="675"/>
        <end position="701"/>
    </location>
</feature>
<evidence type="ECO:0000256" key="12">
    <source>
        <dbReference type="ARBA" id="ARBA00023242"/>
    </source>
</evidence>
<evidence type="ECO:0000313" key="20">
    <source>
        <dbReference type="Proteomes" id="UP000670152"/>
    </source>
</evidence>
<evidence type="ECO:0000256" key="4">
    <source>
        <dbReference type="ARBA" id="ARBA00022692"/>
    </source>
</evidence>
<keyword evidence="4 15" id="KW-0812">Transmembrane</keyword>
<dbReference type="SUPFAM" id="SSF57667">
    <property type="entry name" value="beta-beta-alpha zinc fingers"/>
    <property type="match status" value="4"/>
</dbReference>
<feature type="domain" description="C2H2-type" evidence="18">
    <location>
        <begin position="314"/>
        <end position="343"/>
    </location>
</feature>
<keyword evidence="12" id="KW-0539">Nucleus</keyword>
<evidence type="ECO:0000256" key="8">
    <source>
        <dbReference type="ARBA" id="ARBA00022833"/>
    </source>
</evidence>
<evidence type="ECO:0000256" key="1">
    <source>
        <dbReference type="ARBA" id="ARBA00004123"/>
    </source>
</evidence>
<keyword evidence="13 15" id="KW-0407">Ion channel</keyword>
<evidence type="ECO:0000256" key="5">
    <source>
        <dbReference type="ARBA" id="ARBA00022723"/>
    </source>
</evidence>
<evidence type="ECO:0000256" key="3">
    <source>
        <dbReference type="ARBA" id="ARBA00022448"/>
    </source>
</evidence>
<feature type="region of interest" description="Disordered" evidence="16">
    <location>
        <begin position="1"/>
        <end position="26"/>
    </location>
</feature>
<accession>A0A836ERC6</accession>
<feature type="domain" description="C2H2-type" evidence="18">
    <location>
        <begin position="344"/>
        <end position="373"/>
    </location>
</feature>
<comment type="subcellular location">
    <subcellularLocation>
        <location evidence="2">Membrane</location>
        <topology evidence="2">Multi-pass membrane protein</topology>
    </subcellularLocation>
    <subcellularLocation>
        <location evidence="1">Nucleus</location>
    </subcellularLocation>
</comment>
<feature type="domain" description="C2H2-type" evidence="18">
    <location>
        <begin position="284"/>
        <end position="313"/>
    </location>
</feature>
<dbReference type="PRINTS" id="PR01333">
    <property type="entry name" value="2POREKCHANEL"/>
</dbReference>
<dbReference type="Pfam" id="PF07885">
    <property type="entry name" value="Ion_trans_2"/>
    <property type="match status" value="2"/>
</dbReference>
<evidence type="ECO:0000256" key="13">
    <source>
        <dbReference type="ARBA" id="ARBA00023303"/>
    </source>
</evidence>
<evidence type="ECO:0000256" key="6">
    <source>
        <dbReference type="ARBA" id="ARBA00022737"/>
    </source>
</evidence>
<gene>
    <name evidence="19" type="primary">Znf76</name>
    <name evidence="19" type="ORF">G6Z77_0015638</name>
</gene>
<comment type="similarity">
    <text evidence="15">Belongs to the two pore domain potassium channel (TC 1.A.1.8) family.</text>
</comment>
<feature type="domain" description="C2H2-type" evidence="18">
    <location>
        <begin position="224"/>
        <end position="253"/>
    </location>
</feature>
<feature type="compositionally biased region" description="Acidic residues" evidence="16">
    <location>
        <begin position="15"/>
        <end position="24"/>
    </location>
</feature>
<feature type="domain" description="C2H2-type" evidence="18">
    <location>
        <begin position="254"/>
        <end position="283"/>
    </location>
</feature>
<feature type="region of interest" description="Disordered" evidence="16">
    <location>
        <begin position="1472"/>
        <end position="1494"/>
    </location>
</feature>
<dbReference type="FunFam" id="3.30.160.60:FF:000125">
    <property type="entry name" value="Putative zinc finger protein 143"/>
    <property type="match status" value="2"/>
</dbReference>
<dbReference type="GO" id="GO:0000978">
    <property type="term" value="F:RNA polymerase II cis-regulatory region sequence-specific DNA binding"/>
    <property type="evidence" value="ECO:0007669"/>
    <property type="project" value="TreeGrafter"/>
</dbReference>
<evidence type="ECO:0000256" key="17">
    <source>
        <dbReference type="SAM" id="Phobius"/>
    </source>
</evidence>
<dbReference type="InterPro" id="IPR036236">
    <property type="entry name" value="Znf_C2H2_sf"/>
</dbReference>
<feature type="transmembrane region" description="Helical" evidence="17">
    <location>
        <begin position="617"/>
        <end position="644"/>
    </location>
</feature>
<dbReference type="GO" id="GO:0005634">
    <property type="term" value="C:nucleus"/>
    <property type="evidence" value="ECO:0007669"/>
    <property type="project" value="UniProtKB-SubCell"/>
</dbReference>
<dbReference type="GO" id="GO:0008270">
    <property type="term" value="F:zinc ion binding"/>
    <property type="evidence" value="ECO:0007669"/>
    <property type="project" value="UniProtKB-KW"/>
</dbReference>
<dbReference type="GO" id="GO:0016020">
    <property type="term" value="C:membrane"/>
    <property type="evidence" value="ECO:0007669"/>
    <property type="project" value="UniProtKB-SubCell"/>
</dbReference>
<dbReference type="Proteomes" id="UP000670152">
    <property type="component" value="Unassembled WGS sequence"/>
</dbReference>
<protein>
    <submittedName>
        <fullName evidence="19">ZNF76 protein</fullName>
    </submittedName>
</protein>
<evidence type="ECO:0000256" key="14">
    <source>
        <dbReference type="PROSITE-ProRule" id="PRU00042"/>
    </source>
</evidence>
<comment type="caution">
    <text evidence="19">The sequence shown here is derived from an EMBL/GenBank/DDBJ whole genome shotgun (WGS) entry which is preliminary data.</text>
</comment>
<dbReference type="GO" id="GO:0000981">
    <property type="term" value="F:DNA-binding transcription factor activity, RNA polymerase II-specific"/>
    <property type="evidence" value="ECO:0007669"/>
    <property type="project" value="TreeGrafter"/>
</dbReference>
<dbReference type="InterPro" id="IPR003280">
    <property type="entry name" value="2pore_dom_K_chnl"/>
</dbReference>
<feature type="transmembrane region" description="Helical" evidence="17">
    <location>
        <begin position="713"/>
        <end position="731"/>
    </location>
</feature>
<feature type="compositionally biased region" description="Polar residues" evidence="16">
    <location>
        <begin position="1472"/>
        <end position="1483"/>
    </location>
</feature>
<dbReference type="Gene3D" id="3.30.160.60">
    <property type="entry name" value="Classic Zinc Finger"/>
    <property type="match status" value="7"/>
</dbReference>
<feature type="domain" description="C2H2-type" evidence="18">
    <location>
        <begin position="374"/>
        <end position="398"/>
    </location>
</feature>
<dbReference type="Gene3D" id="1.10.287.70">
    <property type="match status" value="1"/>
</dbReference>
<feature type="region of interest" description="Disordered" evidence="16">
    <location>
        <begin position="1522"/>
        <end position="1543"/>
    </location>
</feature>
<feature type="non-terminal residue" evidence="19">
    <location>
        <position position="1543"/>
    </location>
</feature>
<feature type="domain" description="C2H2-type" evidence="18">
    <location>
        <begin position="194"/>
        <end position="223"/>
    </location>
</feature>
<keyword evidence="3 15" id="KW-0813">Transport</keyword>
<dbReference type="InterPro" id="IPR013099">
    <property type="entry name" value="K_chnl_dom"/>
</dbReference>
<keyword evidence="10 15" id="KW-0406">Ion transport</keyword>
<keyword evidence="6" id="KW-0677">Repeat</keyword>
<dbReference type="InterPro" id="IPR013087">
    <property type="entry name" value="Znf_C2H2_type"/>
</dbReference>
<dbReference type="Pfam" id="PF00096">
    <property type="entry name" value="zf-C2H2"/>
    <property type="match status" value="5"/>
</dbReference>
<keyword evidence="8" id="KW-0862">Zinc</keyword>
<name>A0A836ERC6_9HYME</name>
<evidence type="ECO:0000256" key="16">
    <source>
        <dbReference type="SAM" id="MobiDB-lite"/>
    </source>
</evidence>
<evidence type="ECO:0000256" key="15">
    <source>
        <dbReference type="RuleBase" id="RU003857"/>
    </source>
</evidence>
<feature type="transmembrane region" description="Helical" evidence="17">
    <location>
        <begin position="743"/>
        <end position="768"/>
    </location>
</feature>
<dbReference type="FunFam" id="3.30.160.60:FF:001102">
    <property type="entry name" value="Transcription factor IIIA"/>
    <property type="match status" value="2"/>
</dbReference>
<feature type="region of interest" description="Disordered" evidence="16">
    <location>
        <begin position="1058"/>
        <end position="1093"/>
    </location>
</feature>